<dbReference type="PANTHER" id="PTHR13847">
    <property type="entry name" value="SARCOSINE DEHYDROGENASE-RELATED"/>
    <property type="match status" value="1"/>
</dbReference>
<dbReference type="InterPro" id="IPR006076">
    <property type="entry name" value="FAD-dep_OxRdtase"/>
</dbReference>
<feature type="domain" description="FAD dependent oxidoreductase" evidence="2">
    <location>
        <begin position="79"/>
        <end position="440"/>
    </location>
</feature>
<evidence type="ECO:0000313" key="4">
    <source>
        <dbReference type="Proteomes" id="UP000541558"/>
    </source>
</evidence>
<evidence type="ECO:0000256" key="1">
    <source>
        <dbReference type="SAM" id="MobiDB-lite"/>
    </source>
</evidence>
<dbReference type="GO" id="GO:0005737">
    <property type="term" value="C:cytoplasm"/>
    <property type="evidence" value="ECO:0007669"/>
    <property type="project" value="TreeGrafter"/>
</dbReference>
<gene>
    <name evidence="3" type="ORF">D9611_008880</name>
</gene>
<dbReference type="Proteomes" id="UP000541558">
    <property type="component" value="Unassembled WGS sequence"/>
</dbReference>
<evidence type="ECO:0000313" key="3">
    <source>
        <dbReference type="EMBL" id="KAF5332004.1"/>
    </source>
</evidence>
<feature type="domain" description="FAD dependent oxidoreductase" evidence="2">
    <location>
        <begin position="534"/>
        <end position="923"/>
    </location>
</feature>
<reference evidence="3 4" key="1">
    <citation type="journal article" date="2020" name="ISME J.">
        <title>Uncovering the hidden diversity of litter-decomposition mechanisms in mushroom-forming fungi.</title>
        <authorList>
            <person name="Floudas D."/>
            <person name="Bentzer J."/>
            <person name="Ahren D."/>
            <person name="Johansson T."/>
            <person name="Persson P."/>
            <person name="Tunlid A."/>
        </authorList>
    </citation>
    <scope>NUCLEOTIDE SEQUENCE [LARGE SCALE GENOMIC DNA]</scope>
    <source>
        <strain evidence="3 4">CBS 175.51</strain>
    </source>
</reference>
<dbReference type="PANTHER" id="PTHR13847:SF260">
    <property type="entry name" value="FAD DEPENDENT OXIDOREDUCTASE DOMAIN-CONTAINING PROTEIN"/>
    <property type="match status" value="1"/>
</dbReference>
<protein>
    <recommendedName>
        <fullName evidence="2">FAD dependent oxidoreductase domain-containing protein</fullName>
    </recommendedName>
</protein>
<keyword evidence="4" id="KW-1185">Reference proteome</keyword>
<sequence length="949" mass="103632">MQALLEGYYAHGTSTPGIRSDDQATLTVGGKTKGIPQPPPAKPVSLPVDNPTKSFWLHSPGANEFAREGAEGELVGDADVVIIGSGITGISAAYHLARKLGETMKEGEGKRVEVLEARDFCSGATGRNGGHLLPNPFFGLLKRQSLYGSEEAIKTIEIELYTMREVLKLLHDTNTAAEVDLVEDGRIALFVTPQEEEIARSDYEAAKKAGVSDLELVKWIDRETMSETRGTAHPGVWTPSGNLWPLKLVSQLYKQAKKASSSVEVSVHTHTPATAVHSNEGARRYTVETPRGPIGCDYVVHATNGYANHLLDPEKTKVRVVPTRGQVIAVPALSGTEEIGTNAWTARGENERYEYWFPRPVKEVGERPVVILGGARAVAKPNYELHETNDGAINSEVGSALRNFLPSVFPTFFGNDTKPIWEWTGIMGYTATETPYMSTPAFPAPVLQYDRIQAVLEGFYVQDTSPPTTIAAGDQAPFVSDGVTKGDALIPIPLPTKPVSLPVDAPTKGFWTHSPGANELAREGAEGEVVRDADVVVVGSGLTGVSAAYHLARKIGKGLEGERRRVVVLEARDFCSGATGRNGGHLFPNPFYDFSRRQALYGTEEAVKSFEIEQYTYREFVKILHDTNTSAEVDLVEGGHITLFVTPQEEKLVRADYEAAKKAGVPEIERVRFIDRETMAKTRGTAHSGVWTPSANLWPLKLAAQIYKLAKKASSSVEITLHTHTPATAVRLSEGNRRYTVETPRGPIECDYVVHAANAYTNYLVDPQETKVRVVPTRGQVIAVPAKAGAEEVGTNGWGANEGFEYWFPRPVKKEGEKPVIFLGGGREVAKPNYEYYETDDGKVNGDVGASLRRFLPSVFPGLFDEDTEPTWEWTGIMGYTATGDPYVGRLPSKDGAPSYQYIAAGYTGHGMPRTYACAEVIAGMISSDMAGSEWTAPSWFPRHYEWNR</sequence>
<evidence type="ECO:0000259" key="2">
    <source>
        <dbReference type="Pfam" id="PF01266"/>
    </source>
</evidence>
<dbReference type="AlphaFoldDB" id="A0A8H5BZD3"/>
<proteinExistence type="predicted"/>
<dbReference type="Pfam" id="PF01266">
    <property type="entry name" value="DAO"/>
    <property type="match status" value="2"/>
</dbReference>
<dbReference type="Gene3D" id="3.30.9.10">
    <property type="entry name" value="D-Amino Acid Oxidase, subunit A, domain 2"/>
    <property type="match status" value="2"/>
</dbReference>
<name>A0A8H5BZD3_9AGAR</name>
<comment type="caution">
    <text evidence="3">The sequence shown here is derived from an EMBL/GenBank/DDBJ whole genome shotgun (WGS) entry which is preliminary data.</text>
</comment>
<dbReference type="OrthoDB" id="429143at2759"/>
<organism evidence="3 4">
    <name type="scientific">Ephemerocybe angulata</name>
    <dbReference type="NCBI Taxonomy" id="980116"/>
    <lineage>
        <taxon>Eukaryota</taxon>
        <taxon>Fungi</taxon>
        <taxon>Dikarya</taxon>
        <taxon>Basidiomycota</taxon>
        <taxon>Agaricomycotina</taxon>
        <taxon>Agaricomycetes</taxon>
        <taxon>Agaricomycetidae</taxon>
        <taxon>Agaricales</taxon>
        <taxon>Agaricineae</taxon>
        <taxon>Psathyrellaceae</taxon>
        <taxon>Ephemerocybe</taxon>
    </lineage>
</organism>
<dbReference type="SUPFAM" id="SSF51905">
    <property type="entry name" value="FAD/NAD(P)-binding domain"/>
    <property type="match status" value="2"/>
</dbReference>
<dbReference type="InterPro" id="IPR036188">
    <property type="entry name" value="FAD/NAD-bd_sf"/>
</dbReference>
<feature type="region of interest" description="Disordered" evidence="1">
    <location>
        <begin position="12"/>
        <end position="45"/>
    </location>
</feature>
<dbReference type="EMBL" id="JAACJK010000112">
    <property type="protein sequence ID" value="KAF5332004.1"/>
    <property type="molecule type" value="Genomic_DNA"/>
</dbReference>
<dbReference type="Gene3D" id="3.50.50.60">
    <property type="entry name" value="FAD/NAD(P)-binding domain"/>
    <property type="match status" value="2"/>
</dbReference>
<accession>A0A8H5BZD3</accession>